<gene>
    <name evidence="4" type="ORF">V2S66_26575</name>
</gene>
<keyword evidence="5" id="KW-1185">Reference proteome</keyword>
<dbReference type="SMART" id="SM00240">
    <property type="entry name" value="FHA"/>
    <property type="match status" value="1"/>
</dbReference>
<dbReference type="Proteomes" id="UP001344658">
    <property type="component" value="Unassembled WGS sequence"/>
</dbReference>
<evidence type="ECO:0000256" key="1">
    <source>
        <dbReference type="ARBA" id="ARBA00022553"/>
    </source>
</evidence>
<dbReference type="CDD" id="cd00060">
    <property type="entry name" value="FHA"/>
    <property type="match status" value="1"/>
</dbReference>
<organism evidence="4 5">
    <name type="scientific">Actinacidiphila polyblastidii</name>
    <dbReference type="NCBI Taxonomy" id="3110430"/>
    <lineage>
        <taxon>Bacteria</taxon>
        <taxon>Bacillati</taxon>
        <taxon>Actinomycetota</taxon>
        <taxon>Actinomycetes</taxon>
        <taxon>Kitasatosporales</taxon>
        <taxon>Streptomycetaceae</taxon>
        <taxon>Actinacidiphila</taxon>
    </lineage>
</organism>
<sequence>MRAQADAGTCPECGTTGAQAGQLVCRGCFVPFALMPAARGPAAGPVGPNARAGGDPDATDALPQAGQGAAAADSEHTRIINVIPGALPRSAKTRRDAPARALRLSFPSGEIVAVQLGEQIRLGREPQFCPAVAFLAAHDNLSRLHATVGVELDGSAWIVDEGSTNGTFVHGYRLTARERASLRPGDKVRLAADVTIRIMP</sequence>
<dbReference type="RefSeq" id="WP_330799195.1">
    <property type="nucleotide sequence ID" value="NZ_JAZEWV010000030.1"/>
</dbReference>
<dbReference type="InterPro" id="IPR000253">
    <property type="entry name" value="FHA_dom"/>
</dbReference>
<dbReference type="SUPFAM" id="SSF49879">
    <property type="entry name" value="SMAD/FHA domain"/>
    <property type="match status" value="1"/>
</dbReference>
<dbReference type="Pfam" id="PF00498">
    <property type="entry name" value="FHA"/>
    <property type="match status" value="1"/>
</dbReference>
<dbReference type="EMBL" id="JAZEWV010000030">
    <property type="protein sequence ID" value="MEE4545519.1"/>
    <property type="molecule type" value="Genomic_DNA"/>
</dbReference>
<feature type="compositionally biased region" description="Low complexity" evidence="2">
    <location>
        <begin position="41"/>
        <end position="53"/>
    </location>
</feature>
<dbReference type="InterPro" id="IPR008984">
    <property type="entry name" value="SMAD_FHA_dom_sf"/>
</dbReference>
<accession>A0ABU7PI77</accession>
<feature type="domain" description="FHA" evidence="3">
    <location>
        <begin position="120"/>
        <end position="174"/>
    </location>
</feature>
<proteinExistence type="predicted"/>
<evidence type="ECO:0000259" key="3">
    <source>
        <dbReference type="PROSITE" id="PS50006"/>
    </source>
</evidence>
<dbReference type="Gene3D" id="2.60.200.20">
    <property type="match status" value="1"/>
</dbReference>
<comment type="caution">
    <text evidence="4">The sequence shown here is derived from an EMBL/GenBank/DDBJ whole genome shotgun (WGS) entry which is preliminary data.</text>
</comment>
<evidence type="ECO:0000313" key="5">
    <source>
        <dbReference type="Proteomes" id="UP001344658"/>
    </source>
</evidence>
<evidence type="ECO:0000313" key="4">
    <source>
        <dbReference type="EMBL" id="MEE4545519.1"/>
    </source>
</evidence>
<dbReference type="PROSITE" id="PS50006">
    <property type="entry name" value="FHA_DOMAIN"/>
    <property type="match status" value="1"/>
</dbReference>
<feature type="region of interest" description="Disordered" evidence="2">
    <location>
        <begin position="41"/>
        <end position="71"/>
    </location>
</feature>
<reference evidence="4 5" key="1">
    <citation type="submission" date="2023-12" db="EMBL/GenBank/DDBJ databases">
        <title>Streptomyces sp. V4-01.</title>
        <authorList>
            <person name="Somphong A."/>
            <person name="Phongsopitanun W."/>
        </authorList>
    </citation>
    <scope>NUCLEOTIDE SEQUENCE [LARGE SCALE GENOMIC DNA]</scope>
    <source>
        <strain evidence="4 5">V4-01</strain>
    </source>
</reference>
<name>A0ABU7PI77_9ACTN</name>
<keyword evidence="1" id="KW-0597">Phosphoprotein</keyword>
<evidence type="ECO:0000256" key="2">
    <source>
        <dbReference type="SAM" id="MobiDB-lite"/>
    </source>
</evidence>
<protein>
    <submittedName>
        <fullName evidence="4">FHA domain-containing protein</fullName>
    </submittedName>
</protein>